<dbReference type="InterPro" id="IPR011037">
    <property type="entry name" value="Pyrv_Knase-like_insert_dom_sf"/>
</dbReference>
<dbReference type="Pfam" id="PF03473">
    <property type="entry name" value="MOSC"/>
    <property type="match status" value="1"/>
</dbReference>
<proteinExistence type="predicted"/>
<dbReference type="SUPFAM" id="SSF141673">
    <property type="entry name" value="MOSC N-terminal domain-like"/>
    <property type="match status" value="1"/>
</dbReference>
<comment type="caution">
    <text evidence="3">The sequence shown here is derived from an EMBL/GenBank/DDBJ whole genome shotgun (WGS) entry which is preliminary data.</text>
</comment>
<feature type="non-terminal residue" evidence="3">
    <location>
        <position position="1"/>
    </location>
</feature>
<dbReference type="PANTHER" id="PTHR14237:SF80">
    <property type="entry name" value="MOLYBDENUM COFACTOR SULFURASE"/>
    <property type="match status" value="1"/>
</dbReference>
<dbReference type="InterPro" id="IPR005302">
    <property type="entry name" value="MoCF_Sase_C"/>
</dbReference>
<dbReference type="Gene3D" id="3.90.1150.10">
    <property type="entry name" value="Aspartate Aminotransferase, domain 1"/>
    <property type="match status" value="1"/>
</dbReference>
<dbReference type="GO" id="GO:0006777">
    <property type="term" value="P:Mo-molybdopterin cofactor biosynthetic process"/>
    <property type="evidence" value="ECO:0007669"/>
    <property type="project" value="UniProtKB-KW"/>
</dbReference>
<evidence type="ECO:0000313" key="4">
    <source>
        <dbReference type="Proteomes" id="UP001177023"/>
    </source>
</evidence>
<dbReference type="GO" id="GO:0030170">
    <property type="term" value="F:pyridoxal phosphate binding"/>
    <property type="evidence" value="ECO:0007669"/>
    <property type="project" value="InterPro"/>
</dbReference>
<dbReference type="PROSITE" id="PS51340">
    <property type="entry name" value="MOSC"/>
    <property type="match status" value="1"/>
</dbReference>
<evidence type="ECO:0000259" key="2">
    <source>
        <dbReference type="PROSITE" id="PS51340"/>
    </source>
</evidence>
<dbReference type="Pfam" id="PF00266">
    <property type="entry name" value="Aminotran_5"/>
    <property type="match status" value="1"/>
</dbReference>
<dbReference type="PANTHER" id="PTHR14237">
    <property type="entry name" value="MOLYBDOPTERIN COFACTOR SULFURASE MOSC"/>
    <property type="match status" value="1"/>
</dbReference>
<dbReference type="Proteomes" id="UP001177023">
    <property type="component" value="Unassembled WGS sequence"/>
</dbReference>
<reference evidence="3" key="1">
    <citation type="submission" date="2023-06" db="EMBL/GenBank/DDBJ databases">
        <authorList>
            <person name="Delattre M."/>
        </authorList>
    </citation>
    <scope>NUCLEOTIDE SEQUENCE</scope>
    <source>
        <strain evidence="3">AF72</strain>
    </source>
</reference>
<organism evidence="3 4">
    <name type="scientific">Mesorhabditis spiculigera</name>
    <dbReference type="NCBI Taxonomy" id="96644"/>
    <lineage>
        <taxon>Eukaryota</taxon>
        <taxon>Metazoa</taxon>
        <taxon>Ecdysozoa</taxon>
        <taxon>Nematoda</taxon>
        <taxon>Chromadorea</taxon>
        <taxon>Rhabditida</taxon>
        <taxon>Rhabditina</taxon>
        <taxon>Rhabditomorpha</taxon>
        <taxon>Rhabditoidea</taxon>
        <taxon>Rhabditidae</taxon>
        <taxon>Mesorhabditinae</taxon>
        <taxon>Mesorhabditis</taxon>
    </lineage>
</organism>
<gene>
    <name evidence="3" type="ORF">MSPICULIGERA_LOCUS21068</name>
</gene>
<protein>
    <recommendedName>
        <fullName evidence="2">MOSC domain-containing protein</fullName>
    </recommendedName>
</protein>
<dbReference type="Pfam" id="PF03476">
    <property type="entry name" value="MOSC_N"/>
    <property type="match status" value="1"/>
</dbReference>
<keyword evidence="1" id="KW-0501">Molybdenum cofactor biosynthesis</keyword>
<dbReference type="InterPro" id="IPR005303">
    <property type="entry name" value="MOCOS_middle"/>
</dbReference>
<dbReference type="InterPro" id="IPR015424">
    <property type="entry name" value="PyrdxlP-dep_Trfase"/>
</dbReference>
<dbReference type="Gene3D" id="3.40.640.10">
    <property type="entry name" value="Type I PLP-dependent aspartate aminotransferase-like (Major domain)"/>
    <property type="match status" value="1"/>
</dbReference>
<dbReference type="InterPro" id="IPR000192">
    <property type="entry name" value="Aminotrans_V_dom"/>
</dbReference>
<feature type="domain" description="MOSC" evidence="2">
    <location>
        <begin position="554"/>
        <end position="704"/>
    </location>
</feature>
<name>A0AA36DAX2_9BILA</name>
<dbReference type="InterPro" id="IPR015422">
    <property type="entry name" value="PyrdxlP-dep_Trfase_small"/>
</dbReference>
<dbReference type="GO" id="GO:0003824">
    <property type="term" value="F:catalytic activity"/>
    <property type="evidence" value="ECO:0007669"/>
    <property type="project" value="InterPro"/>
</dbReference>
<sequence length="704" mass="79226">MAYLDYAGSGIPSPALLETVAEQIKTINLANPHSRHSTSQSTYQIVEETRLSILEYFNTEDYEVIFTANATRSLQIVAENFVFGEKTKLCNSIDTILPETGPAFCYMNDAHNSVMGMREIVKNRVDSVACLKFDSIVWDSIQPIQNSLLMYTAMSNFSGRQYPLENVEKLQSKGWSVCIDSAALISSSSLDLSKIQPHFLVASFYKIFGYPTGIGCLLVHKVARMKLKKQHFAGGTLAMADPFSFISHQKEELSERFEDGTINYYAIAALREAFVELEKWGTINRVKANACSLTKNALEMLRSRFHWNGKPLVKVYGHDSVYYGPIIAFNLLRDDGSFIGYNEAEKMCSLFGVQLRTGCFCNIGACMEHLGITPDELHLNFLSGKKCGDEMDTHNGKPLGAVRISFGRFSKQEDIDLLEKVLECCFLGTTSILKSNPSSHSIADFRPKISKIYYYPIKSARGIRARQAELSPSGFTYDRRFLVQSLGVTLTQKKNPEMCLLKTEIVKNQLNVHSGDENFYDSLQVPLEATDIKRKTIICEDSVGTYDCGDKAGKWLTKTLRIPNCRLLRAECDTQRSLSNESPFLFINEASVQILAEQIALTREELILRFRPNIVVRGLPAFMEDEIERISIGEAEFEVTGKCTRCEMICVDPETGIKDPALIVALRNYRNRQKMTFGIYLRQTNYEDGSKICENEPVTCFGGK</sequence>
<dbReference type="GO" id="GO:0030151">
    <property type="term" value="F:molybdenum ion binding"/>
    <property type="evidence" value="ECO:0007669"/>
    <property type="project" value="InterPro"/>
</dbReference>
<accession>A0AA36DAX2</accession>
<dbReference type="SUPFAM" id="SSF50800">
    <property type="entry name" value="PK beta-barrel domain-like"/>
    <property type="match status" value="1"/>
</dbReference>
<dbReference type="SUPFAM" id="SSF53383">
    <property type="entry name" value="PLP-dependent transferases"/>
    <property type="match status" value="1"/>
</dbReference>
<dbReference type="InterPro" id="IPR015421">
    <property type="entry name" value="PyrdxlP-dep_Trfase_major"/>
</dbReference>
<dbReference type="EMBL" id="CATQJA010002665">
    <property type="protein sequence ID" value="CAJ0582943.1"/>
    <property type="molecule type" value="Genomic_DNA"/>
</dbReference>
<dbReference type="AlphaFoldDB" id="A0AA36DAX2"/>
<evidence type="ECO:0000313" key="3">
    <source>
        <dbReference type="EMBL" id="CAJ0582943.1"/>
    </source>
</evidence>
<evidence type="ECO:0000256" key="1">
    <source>
        <dbReference type="ARBA" id="ARBA00023150"/>
    </source>
</evidence>
<keyword evidence="4" id="KW-1185">Reference proteome</keyword>